<protein>
    <submittedName>
        <fullName evidence="2">Uncharacterized protein</fullName>
    </submittedName>
</protein>
<name>C1F9S9_ACIC5</name>
<sequence length="387" mass="43433">MYGVNADRDQVAMLPRRRILLQQSVDLRKQMCDHRAVFLALRIHKRDQHRLALIIRQRRRLAALVRHRNPRNTLAHQQRMRRQFRHRQRVRRLRGHHNVGQVPGAAIRRNQHIALNFVAGLEPVKDLAVFERVHHVGRRQESRNHTLLDHHLVRDLAFAQHPARHRIARHIQASAHRAGLLKAGRMAQLVASGGEYHQQSAQGGCANAQQTRTAHARSPLGANLWGLPAEGPRGIFLPTQGRTNIVGRIAQPRGIASFAARAFPAGKKRRNLLPFSIKAPDPGPPRCDTLPQPVHFSCYGNPSAAQPIRPSVESAAQAHRHHRRARGLSLRARSMALSSHPHPAMDLAAPHDCRPHLSRYRAHPHASAKPPQLVGAADASALKRGRE</sequence>
<keyword evidence="3" id="KW-1185">Reference proteome</keyword>
<dbReference type="KEGG" id="aca:ACP_2241"/>
<evidence type="ECO:0000313" key="2">
    <source>
        <dbReference type="EMBL" id="ACO33423.1"/>
    </source>
</evidence>
<dbReference type="STRING" id="240015.ACP_2241"/>
<dbReference type="Proteomes" id="UP000002207">
    <property type="component" value="Chromosome"/>
</dbReference>
<gene>
    <name evidence="2" type="ordered locus">ACP_2241</name>
</gene>
<organism evidence="2 3">
    <name type="scientific">Acidobacterium capsulatum (strain ATCC 51196 / DSM 11244 / BCRC 80197 / JCM 7670 / NBRC 15755 / NCIMB 13165 / 161)</name>
    <dbReference type="NCBI Taxonomy" id="240015"/>
    <lineage>
        <taxon>Bacteria</taxon>
        <taxon>Pseudomonadati</taxon>
        <taxon>Acidobacteriota</taxon>
        <taxon>Terriglobia</taxon>
        <taxon>Terriglobales</taxon>
        <taxon>Acidobacteriaceae</taxon>
        <taxon>Acidobacterium</taxon>
    </lineage>
</organism>
<proteinExistence type="predicted"/>
<dbReference type="EMBL" id="CP001472">
    <property type="protein sequence ID" value="ACO33423.1"/>
    <property type="molecule type" value="Genomic_DNA"/>
</dbReference>
<accession>C1F9S9</accession>
<dbReference type="AlphaFoldDB" id="C1F9S9"/>
<dbReference type="InParanoid" id="C1F9S9"/>
<dbReference type="HOGENOM" id="CLU_712950_0_0_0"/>
<evidence type="ECO:0000313" key="3">
    <source>
        <dbReference type="Proteomes" id="UP000002207"/>
    </source>
</evidence>
<evidence type="ECO:0000256" key="1">
    <source>
        <dbReference type="SAM" id="MobiDB-lite"/>
    </source>
</evidence>
<reference evidence="2 3" key="1">
    <citation type="journal article" date="2009" name="Appl. Environ. Microbiol.">
        <title>Three genomes from the phylum Acidobacteria provide insight into the lifestyles of these microorganisms in soils.</title>
        <authorList>
            <person name="Ward N.L."/>
            <person name="Challacombe J.F."/>
            <person name="Janssen P.H."/>
            <person name="Henrissat B."/>
            <person name="Coutinho P.M."/>
            <person name="Wu M."/>
            <person name="Xie G."/>
            <person name="Haft D.H."/>
            <person name="Sait M."/>
            <person name="Badger J."/>
            <person name="Barabote R.D."/>
            <person name="Bradley B."/>
            <person name="Brettin T.S."/>
            <person name="Brinkac L.M."/>
            <person name="Bruce D."/>
            <person name="Creasy T."/>
            <person name="Daugherty S.C."/>
            <person name="Davidsen T.M."/>
            <person name="DeBoy R.T."/>
            <person name="Detter J.C."/>
            <person name="Dodson R.J."/>
            <person name="Durkin A.S."/>
            <person name="Ganapathy A."/>
            <person name="Gwinn-Giglio M."/>
            <person name="Han C.S."/>
            <person name="Khouri H."/>
            <person name="Kiss H."/>
            <person name="Kothari S.P."/>
            <person name="Madupu R."/>
            <person name="Nelson K.E."/>
            <person name="Nelson W.C."/>
            <person name="Paulsen I."/>
            <person name="Penn K."/>
            <person name="Ren Q."/>
            <person name="Rosovitz M.J."/>
            <person name="Selengut J.D."/>
            <person name="Shrivastava S."/>
            <person name="Sullivan S.A."/>
            <person name="Tapia R."/>
            <person name="Thompson L.S."/>
            <person name="Watkins K.L."/>
            <person name="Yang Q."/>
            <person name="Yu C."/>
            <person name="Zafar N."/>
            <person name="Zhou L."/>
            <person name="Kuske C.R."/>
        </authorList>
    </citation>
    <scope>NUCLEOTIDE SEQUENCE [LARGE SCALE GENOMIC DNA]</scope>
    <source>
        <strain evidence="3">ATCC 51196 / DSM 11244 / BCRC 80197 / JCM 7670 / NBRC 15755 / NCIMB 13165 / 161</strain>
    </source>
</reference>
<feature type="region of interest" description="Disordered" evidence="1">
    <location>
        <begin position="361"/>
        <end position="387"/>
    </location>
</feature>